<evidence type="ECO:0000256" key="1">
    <source>
        <dbReference type="SAM" id="MobiDB-lite"/>
    </source>
</evidence>
<name>A0A0H1BI69_9EURO</name>
<keyword evidence="3" id="KW-1185">Reference proteome</keyword>
<accession>A0A0H1BI69</accession>
<dbReference type="EMBL" id="LDEV01001682">
    <property type="protein sequence ID" value="KLJ11229.1"/>
    <property type="molecule type" value="Genomic_DNA"/>
</dbReference>
<gene>
    <name evidence="2" type="ORF">EMPG_13468</name>
</gene>
<comment type="caution">
    <text evidence="2">The sequence shown here is derived from an EMBL/GenBank/DDBJ whole genome shotgun (WGS) entry which is preliminary data.</text>
</comment>
<reference evidence="3" key="1">
    <citation type="journal article" date="2015" name="PLoS Genet.">
        <title>The dynamic genome and transcriptome of the human fungal pathogen Blastomyces and close relative Emmonsia.</title>
        <authorList>
            <person name="Munoz J.F."/>
            <person name="Gauthier G.M."/>
            <person name="Desjardins C.A."/>
            <person name="Gallo J.E."/>
            <person name="Holder J."/>
            <person name="Sullivan T.D."/>
            <person name="Marty A.J."/>
            <person name="Carmen J.C."/>
            <person name="Chen Z."/>
            <person name="Ding L."/>
            <person name="Gujja S."/>
            <person name="Magrini V."/>
            <person name="Misas E."/>
            <person name="Mitreva M."/>
            <person name="Priest M."/>
            <person name="Saif S."/>
            <person name="Whiston E.A."/>
            <person name="Young S."/>
            <person name="Zeng Q."/>
            <person name="Goldman W.E."/>
            <person name="Mardis E.R."/>
            <person name="Taylor J.W."/>
            <person name="McEwen J.G."/>
            <person name="Clay O.K."/>
            <person name="Klein B.S."/>
            <person name="Cuomo C.A."/>
        </authorList>
    </citation>
    <scope>NUCLEOTIDE SEQUENCE [LARGE SCALE GENOMIC DNA]</scope>
    <source>
        <strain evidence="3">UAMH 139</strain>
    </source>
</reference>
<evidence type="ECO:0000313" key="3">
    <source>
        <dbReference type="Proteomes" id="UP000053573"/>
    </source>
</evidence>
<protein>
    <submittedName>
        <fullName evidence="2">Uncharacterized protein</fullName>
    </submittedName>
</protein>
<sequence length="53" mass="5595">MISPLPSANSGQRVSLDSGQKQGLNTTQASNTANKGRVPVSPGMGQVRRWESL</sequence>
<organism evidence="2 3">
    <name type="scientific">Blastomyces silverae</name>
    <dbReference type="NCBI Taxonomy" id="2060906"/>
    <lineage>
        <taxon>Eukaryota</taxon>
        <taxon>Fungi</taxon>
        <taxon>Dikarya</taxon>
        <taxon>Ascomycota</taxon>
        <taxon>Pezizomycotina</taxon>
        <taxon>Eurotiomycetes</taxon>
        <taxon>Eurotiomycetidae</taxon>
        <taxon>Onygenales</taxon>
        <taxon>Ajellomycetaceae</taxon>
        <taxon>Blastomyces</taxon>
    </lineage>
</organism>
<feature type="region of interest" description="Disordered" evidence="1">
    <location>
        <begin position="1"/>
        <end position="53"/>
    </location>
</feature>
<dbReference type="AlphaFoldDB" id="A0A0H1BI69"/>
<evidence type="ECO:0000313" key="2">
    <source>
        <dbReference type="EMBL" id="KLJ11229.1"/>
    </source>
</evidence>
<dbReference type="Proteomes" id="UP000053573">
    <property type="component" value="Unassembled WGS sequence"/>
</dbReference>
<feature type="compositionally biased region" description="Polar residues" evidence="1">
    <location>
        <begin position="1"/>
        <end position="34"/>
    </location>
</feature>
<proteinExistence type="predicted"/>
<dbReference type="OrthoDB" id="4188644at2759"/>